<sequence length="141" mass="15505">MRSQNLMATFRRSKGGRRSKAIEGCKKHPKHKQSPGVCSLCLQQKLSQLSFEYSIPRCRIPITVDSSICSSSSPSSSSSSLSSYYSSASTSASSSPTHSYHLIREGKGNSFPLLLFSGMKRNCGFFSKLLHHHSNTTTMVH</sequence>
<dbReference type="Gramene" id="KJB64219">
    <property type="protein sequence ID" value="KJB64219"/>
    <property type="gene ID" value="B456_010G038000"/>
</dbReference>
<reference evidence="2 3" key="1">
    <citation type="journal article" date="2012" name="Nature">
        <title>Repeated polyploidization of Gossypium genomes and the evolution of spinnable cotton fibres.</title>
        <authorList>
            <person name="Paterson A.H."/>
            <person name="Wendel J.F."/>
            <person name="Gundlach H."/>
            <person name="Guo H."/>
            <person name="Jenkins J."/>
            <person name="Jin D."/>
            <person name="Llewellyn D."/>
            <person name="Showmaker K.C."/>
            <person name="Shu S."/>
            <person name="Udall J."/>
            <person name="Yoo M.J."/>
            <person name="Byers R."/>
            <person name="Chen W."/>
            <person name="Doron-Faigenboim A."/>
            <person name="Duke M.V."/>
            <person name="Gong L."/>
            <person name="Grimwood J."/>
            <person name="Grover C."/>
            <person name="Grupp K."/>
            <person name="Hu G."/>
            <person name="Lee T.H."/>
            <person name="Li J."/>
            <person name="Lin L."/>
            <person name="Liu T."/>
            <person name="Marler B.S."/>
            <person name="Page J.T."/>
            <person name="Roberts A.W."/>
            <person name="Romanel E."/>
            <person name="Sanders W.S."/>
            <person name="Szadkowski E."/>
            <person name="Tan X."/>
            <person name="Tang H."/>
            <person name="Xu C."/>
            <person name="Wang J."/>
            <person name="Wang Z."/>
            <person name="Zhang D."/>
            <person name="Zhang L."/>
            <person name="Ashrafi H."/>
            <person name="Bedon F."/>
            <person name="Bowers J.E."/>
            <person name="Brubaker C.L."/>
            <person name="Chee P.W."/>
            <person name="Das S."/>
            <person name="Gingle A.R."/>
            <person name="Haigler C.H."/>
            <person name="Harker D."/>
            <person name="Hoffmann L.V."/>
            <person name="Hovav R."/>
            <person name="Jones D.C."/>
            <person name="Lemke C."/>
            <person name="Mansoor S."/>
            <person name="ur Rahman M."/>
            <person name="Rainville L.N."/>
            <person name="Rambani A."/>
            <person name="Reddy U.K."/>
            <person name="Rong J.K."/>
            <person name="Saranga Y."/>
            <person name="Scheffler B.E."/>
            <person name="Scheffler J.A."/>
            <person name="Stelly D.M."/>
            <person name="Triplett B.A."/>
            <person name="Van Deynze A."/>
            <person name="Vaslin M.F."/>
            <person name="Waghmare V.N."/>
            <person name="Walford S.A."/>
            <person name="Wright R.J."/>
            <person name="Zaki E.A."/>
            <person name="Zhang T."/>
            <person name="Dennis E.S."/>
            <person name="Mayer K.F."/>
            <person name="Peterson D.G."/>
            <person name="Rokhsar D.S."/>
            <person name="Wang X."/>
            <person name="Schmutz J."/>
        </authorList>
    </citation>
    <scope>NUCLEOTIDE SEQUENCE [LARGE SCALE GENOMIC DNA]</scope>
</reference>
<dbReference type="AlphaFoldDB" id="A0A0D2U5P2"/>
<evidence type="ECO:0000313" key="3">
    <source>
        <dbReference type="Proteomes" id="UP000032304"/>
    </source>
</evidence>
<dbReference type="EMBL" id="CM001749">
    <property type="protein sequence ID" value="KJB64219.1"/>
    <property type="molecule type" value="Genomic_DNA"/>
</dbReference>
<feature type="compositionally biased region" description="Low complexity" evidence="1">
    <location>
        <begin position="70"/>
        <end position="99"/>
    </location>
</feature>
<accession>A0A0D2U5P2</accession>
<gene>
    <name evidence="2" type="ORF">B456_010G038000</name>
</gene>
<keyword evidence="3" id="KW-1185">Reference proteome</keyword>
<protein>
    <submittedName>
        <fullName evidence="2">Uncharacterized protein</fullName>
    </submittedName>
</protein>
<dbReference type="PANTHER" id="PTHR34046">
    <property type="entry name" value="OS06G0218800 PROTEIN"/>
    <property type="match status" value="1"/>
</dbReference>
<dbReference type="PANTHER" id="PTHR34046:SF7">
    <property type="entry name" value="DUF740 FAMILY PROTEIN"/>
    <property type="match status" value="1"/>
</dbReference>
<evidence type="ECO:0000256" key="1">
    <source>
        <dbReference type="SAM" id="MobiDB-lite"/>
    </source>
</evidence>
<feature type="region of interest" description="Disordered" evidence="1">
    <location>
        <begin position="1"/>
        <end position="33"/>
    </location>
</feature>
<proteinExistence type="predicted"/>
<evidence type="ECO:0000313" key="2">
    <source>
        <dbReference type="EMBL" id="KJB64219.1"/>
    </source>
</evidence>
<feature type="region of interest" description="Disordered" evidence="1">
    <location>
        <begin position="65"/>
        <end position="99"/>
    </location>
</feature>
<dbReference type="Proteomes" id="UP000032304">
    <property type="component" value="Chromosome 10"/>
</dbReference>
<dbReference type="OMA" id="EYSVPRC"/>
<name>A0A0D2U5P2_GOSRA</name>
<organism evidence="2 3">
    <name type="scientific">Gossypium raimondii</name>
    <name type="common">Peruvian cotton</name>
    <name type="synonym">Gossypium klotzschianum subsp. raimondii</name>
    <dbReference type="NCBI Taxonomy" id="29730"/>
    <lineage>
        <taxon>Eukaryota</taxon>
        <taxon>Viridiplantae</taxon>
        <taxon>Streptophyta</taxon>
        <taxon>Embryophyta</taxon>
        <taxon>Tracheophyta</taxon>
        <taxon>Spermatophyta</taxon>
        <taxon>Magnoliopsida</taxon>
        <taxon>eudicotyledons</taxon>
        <taxon>Gunneridae</taxon>
        <taxon>Pentapetalae</taxon>
        <taxon>rosids</taxon>
        <taxon>malvids</taxon>
        <taxon>Malvales</taxon>
        <taxon>Malvaceae</taxon>
        <taxon>Malvoideae</taxon>
        <taxon>Gossypium</taxon>
    </lineage>
</organism>